<protein>
    <submittedName>
        <fullName evidence="3">Sirohydrochlorin chelatase</fullName>
    </submittedName>
</protein>
<gene>
    <name evidence="3" type="ORF">CWS01_18005</name>
</gene>
<dbReference type="GO" id="GO:0016829">
    <property type="term" value="F:lyase activity"/>
    <property type="evidence" value="ECO:0007669"/>
    <property type="project" value="UniProtKB-KW"/>
</dbReference>
<dbReference type="EMBL" id="PISE01000044">
    <property type="protein sequence ID" value="PKG22320.1"/>
    <property type="molecule type" value="Genomic_DNA"/>
</dbReference>
<dbReference type="Proteomes" id="UP000233375">
    <property type="component" value="Unassembled WGS sequence"/>
</dbReference>
<dbReference type="GO" id="GO:0046872">
    <property type="term" value="F:metal ion binding"/>
    <property type="evidence" value="ECO:0007669"/>
    <property type="project" value="UniProtKB-KW"/>
</dbReference>
<dbReference type="InterPro" id="IPR050963">
    <property type="entry name" value="Sirohydro_Cobaltochel/CbiX"/>
</dbReference>
<keyword evidence="2" id="KW-0456">Lyase</keyword>
<dbReference type="PANTHER" id="PTHR33542">
    <property type="entry name" value="SIROHYDROCHLORIN FERROCHELATASE, CHLOROPLASTIC"/>
    <property type="match status" value="1"/>
</dbReference>
<reference evidence="3 4" key="1">
    <citation type="journal article" date="2003" name="Int. J. Syst. Evol. Microbiol.">
        <title>Bacillus nealsonii sp. nov., isolated from a spacecraft-assembly facility, whose spores are gamma-radiation resistant.</title>
        <authorList>
            <person name="Venkateswaran K."/>
            <person name="Kempf M."/>
            <person name="Chen F."/>
            <person name="Satomi M."/>
            <person name="Nicholson W."/>
            <person name="Kern R."/>
        </authorList>
    </citation>
    <scope>NUCLEOTIDE SEQUENCE [LARGE SCALE GENOMIC DNA]</scope>
    <source>
        <strain evidence="3 4">FO-92</strain>
    </source>
</reference>
<dbReference type="Gene3D" id="3.40.50.1400">
    <property type="match status" value="2"/>
</dbReference>
<dbReference type="CDD" id="cd03416">
    <property type="entry name" value="CbiX_SirB_N"/>
    <property type="match status" value="1"/>
</dbReference>
<sequence>MEAVLYICHGSRIKEASDQAISFIKRCMEDGEFPIQEYSFLELSEPTIEQAFFQCIKKGATVIHVIPVLLLTAAHAKIDIPVVLEKLSEEYPEIEIRYGRPIGVHEKMIEIVIEKIKKSSLFDKKDLLVLLVGRGSSDPEVKQDLGDISALVEAQLPGISVKDYYLTATEPSFIEGIEYANSSSYQNILVIPYLLFTGILMKSMTNTIKELADSDKIYELAPYLGYHPFLADILNERLKEVAKEDLYVSIKH</sequence>
<dbReference type="PANTHER" id="PTHR33542:SF3">
    <property type="entry name" value="SIROHYDROCHLORIN FERROCHELATASE, CHLOROPLASTIC"/>
    <property type="match status" value="1"/>
</dbReference>
<evidence type="ECO:0000256" key="2">
    <source>
        <dbReference type="ARBA" id="ARBA00023239"/>
    </source>
</evidence>
<proteinExistence type="predicted"/>
<evidence type="ECO:0000256" key="1">
    <source>
        <dbReference type="ARBA" id="ARBA00022723"/>
    </source>
</evidence>
<evidence type="ECO:0000313" key="4">
    <source>
        <dbReference type="Proteomes" id="UP000233375"/>
    </source>
</evidence>
<dbReference type="CDD" id="cd03414">
    <property type="entry name" value="CbiX_SirB_C"/>
    <property type="match status" value="1"/>
</dbReference>
<accession>A0A2N0YYI3</accession>
<dbReference type="InterPro" id="IPR002762">
    <property type="entry name" value="CbiX-like"/>
</dbReference>
<dbReference type="SUPFAM" id="SSF53800">
    <property type="entry name" value="Chelatase"/>
    <property type="match status" value="1"/>
</dbReference>
<dbReference type="RefSeq" id="WP_101178573.1">
    <property type="nucleotide sequence ID" value="NZ_PISE01000044.1"/>
</dbReference>
<keyword evidence="1" id="KW-0479">Metal-binding</keyword>
<dbReference type="Pfam" id="PF01903">
    <property type="entry name" value="CbiX"/>
    <property type="match status" value="2"/>
</dbReference>
<name>A0A2N0YYI3_9BACI</name>
<organism evidence="3 4">
    <name type="scientific">Niallia nealsonii</name>
    <dbReference type="NCBI Taxonomy" id="115979"/>
    <lineage>
        <taxon>Bacteria</taxon>
        <taxon>Bacillati</taxon>
        <taxon>Bacillota</taxon>
        <taxon>Bacilli</taxon>
        <taxon>Bacillales</taxon>
        <taxon>Bacillaceae</taxon>
        <taxon>Niallia</taxon>
    </lineage>
</organism>
<evidence type="ECO:0000313" key="3">
    <source>
        <dbReference type="EMBL" id="PKG22320.1"/>
    </source>
</evidence>
<dbReference type="AlphaFoldDB" id="A0A2N0YYI3"/>
<dbReference type="OrthoDB" id="9797895at2"/>
<comment type="caution">
    <text evidence="3">The sequence shown here is derived from an EMBL/GenBank/DDBJ whole genome shotgun (WGS) entry which is preliminary data.</text>
</comment>
<keyword evidence="4" id="KW-1185">Reference proteome</keyword>